<dbReference type="NCBIfam" id="NF002060">
    <property type="entry name" value="PRK00892.1"/>
    <property type="match status" value="1"/>
</dbReference>
<dbReference type="KEGG" id="rfo:REIFOR_00945"/>
<reference evidence="9 10" key="1">
    <citation type="journal article" date="2017" name="Environ. Microbiol.">
        <title>Genomic and physiological analyses of 'Reinekea forsetii' reveal a versatile opportunistic lifestyle during spring algae blooms.</title>
        <authorList>
            <person name="Avci B."/>
            <person name="Hahnke R.L."/>
            <person name="Chafee M."/>
            <person name="Fischer T."/>
            <person name="Gruber-Vodicka H."/>
            <person name="Tegetmeyer H.E."/>
            <person name="Harder J."/>
            <person name="Fuchs B.M."/>
            <person name="Amann R.I."/>
            <person name="Teeling H."/>
        </authorList>
    </citation>
    <scope>NUCLEOTIDE SEQUENCE [LARGE SCALE GENOMIC DNA]</scope>
    <source>
        <strain evidence="9 10">Hel1_31_D35</strain>
    </source>
</reference>
<dbReference type="GO" id="GO:0103118">
    <property type="term" value="F:UDP-3-O-[(3R)-3-hydroxyacyl]-glucosamine N-acyltransferase activity"/>
    <property type="evidence" value="ECO:0007669"/>
    <property type="project" value="UniProtKB-EC"/>
</dbReference>
<protein>
    <recommendedName>
        <fullName evidence="7">UDP-3-O-acylglucosamine N-acyltransferase</fullName>
        <ecNumber evidence="7">2.3.1.191</ecNumber>
    </recommendedName>
</protein>
<dbReference type="EC" id="2.3.1.191" evidence="7"/>
<evidence type="ECO:0000256" key="2">
    <source>
        <dbReference type="ARBA" id="ARBA00022556"/>
    </source>
</evidence>
<sequence>MLTVTDLLALVQPLTPLTDTEKSVTVSALAALDKAQVGQLSFLASPKYRRQLADTQASVVLIKAADQAACPANCVALVVDDPYLAYARLSHLFGTGPSADGSHADSAQIDPSVRLAQGVTIGAFAVLGKGVEVGQGAVIGAHCVIDDFAQIGAQTRLQARVTVAHHCTLGEHCLVQSGTVIGSNGFGYAPTATGWQAIAQLGRVVIGDRVEIGANCTIDRGAIEDTRIESDVIIDNLVHIAHNVHIGARTALAGQVGIAGSTRIGAGCSAGGQSGFTGHIEVADNSHFTGQAMVTKGTTEGGLFSSGLPAQASKDWRKMVARVRQLETTMARLDALEKLIKEPE</sequence>
<dbReference type="OrthoDB" id="9784739at2"/>
<name>A0A2K8KN53_9GAMM</name>
<evidence type="ECO:0000313" key="9">
    <source>
        <dbReference type="EMBL" id="ATX76112.1"/>
    </source>
</evidence>
<comment type="similarity">
    <text evidence="7">Belongs to the transferase hexapeptide repeat family. LpxD subfamily.</text>
</comment>
<keyword evidence="6 7" id="KW-0012">Acyltransferase</keyword>
<keyword evidence="1 7" id="KW-0444">Lipid biosynthesis</keyword>
<dbReference type="Pfam" id="PF00132">
    <property type="entry name" value="Hexapep"/>
    <property type="match status" value="2"/>
</dbReference>
<proteinExistence type="inferred from homology"/>
<comment type="catalytic activity">
    <reaction evidence="7">
        <text>a UDP-3-O-[(3R)-3-hydroxyacyl]-alpha-D-glucosamine + a (3R)-hydroxyacyl-[ACP] = a UDP-2-N,3-O-bis[(3R)-3-hydroxyacyl]-alpha-D-glucosamine + holo-[ACP] + H(+)</text>
        <dbReference type="Rhea" id="RHEA:53836"/>
        <dbReference type="Rhea" id="RHEA-COMP:9685"/>
        <dbReference type="Rhea" id="RHEA-COMP:9945"/>
        <dbReference type="ChEBI" id="CHEBI:15378"/>
        <dbReference type="ChEBI" id="CHEBI:64479"/>
        <dbReference type="ChEBI" id="CHEBI:78827"/>
        <dbReference type="ChEBI" id="CHEBI:137740"/>
        <dbReference type="ChEBI" id="CHEBI:137748"/>
        <dbReference type="EC" id="2.3.1.191"/>
    </reaction>
</comment>
<comment type="pathway">
    <text evidence="7">Bacterial outer membrane biogenesis; LPS lipid A biosynthesis.</text>
</comment>
<keyword evidence="2 7" id="KW-0441">Lipid A biosynthesis</keyword>
<keyword evidence="3 7" id="KW-0808">Transferase</keyword>
<dbReference type="Gene3D" id="3.40.1390.10">
    <property type="entry name" value="MurE/MurF, N-terminal domain"/>
    <property type="match status" value="1"/>
</dbReference>
<dbReference type="UniPathway" id="UPA00973"/>
<dbReference type="RefSeq" id="WP_100256478.1">
    <property type="nucleotide sequence ID" value="NZ_CP011797.1"/>
</dbReference>
<dbReference type="GO" id="GO:0009245">
    <property type="term" value="P:lipid A biosynthetic process"/>
    <property type="evidence" value="ECO:0007669"/>
    <property type="project" value="UniProtKB-UniRule"/>
</dbReference>
<dbReference type="InterPro" id="IPR018357">
    <property type="entry name" value="Hexapep_transf_CS"/>
</dbReference>
<dbReference type="InterPro" id="IPR011004">
    <property type="entry name" value="Trimer_LpxA-like_sf"/>
</dbReference>
<gene>
    <name evidence="7" type="primary">lpxD</name>
    <name evidence="9" type="ORF">REIFOR_00945</name>
</gene>
<organism evidence="9 10">
    <name type="scientific">Reinekea forsetii</name>
    <dbReference type="NCBI Taxonomy" id="1336806"/>
    <lineage>
        <taxon>Bacteria</taxon>
        <taxon>Pseudomonadati</taxon>
        <taxon>Pseudomonadota</taxon>
        <taxon>Gammaproteobacteria</taxon>
        <taxon>Oceanospirillales</taxon>
        <taxon>Saccharospirillaceae</taxon>
        <taxon>Reinekea</taxon>
    </lineage>
</organism>
<dbReference type="NCBIfam" id="TIGR01853">
    <property type="entry name" value="lipid_A_lpxD"/>
    <property type="match status" value="1"/>
</dbReference>
<dbReference type="Proteomes" id="UP000229757">
    <property type="component" value="Chromosome"/>
</dbReference>
<comment type="subunit">
    <text evidence="7">Homotrimer.</text>
</comment>
<evidence type="ECO:0000256" key="6">
    <source>
        <dbReference type="ARBA" id="ARBA00023315"/>
    </source>
</evidence>
<evidence type="ECO:0000256" key="3">
    <source>
        <dbReference type="ARBA" id="ARBA00022679"/>
    </source>
</evidence>
<keyword evidence="10" id="KW-1185">Reference proteome</keyword>
<feature type="domain" description="UDP-3-O-[3-hydroxymyristoyl] glucosamine N-acyltransferase non-repeat region" evidence="8">
    <location>
        <begin position="24"/>
        <end position="92"/>
    </location>
</feature>
<comment type="function">
    <text evidence="7">Catalyzes the N-acylation of UDP-3-O-acylglucosamine using 3-hydroxyacyl-ACP as the acyl donor. Is involved in the biosynthesis of lipid A, a phosphorylated glycolipid that anchors the lipopolysaccharide to the outer membrane of the cell.</text>
</comment>
<dbReference type="PANTHER" id="PTHR43378">
    <property type="entry name" value="UDP-3-O-ACYLGLUCOSAMINE N-ACYLTRANSFERASE"/>
    <property type="match status" value="1"/>
</dbReference>
<dbReference type="SUPFAM" id="SSF51161">
    <property type="entry name" value="Trimeric LpxA-like enzymes"/>
    <property type="match status" value="1"/>
</dbReference>
<evidence type="ECO:0000313" key="10">
    <source>
        <dbReference type="Proteomes" id="UP000229757"/>
    </source>
</evidence>
<dbReference type="GO" id="GO:0016020">
    <property type="term" value="C:membrane"/>
    <property type="evidence" value="ECO:0007669"/>
    <property type="project" value="GOC"/>
</dbReference>
<dbReference type="Gene3D" id="2.160.10.10">
    <property type="entry name" value="Hexapeptide repeat proteins"/>
    <property type="match status" value="1"/>
</dbReference>
<dbReference type="PROSITE" id="PS00101">
    <property type="entry name" value="HEXAPEP_TRANSFERASES"/>
    <property type="match status" value="2"/>
</dbReference>
<dbReference type="InterPro" id="IPR001451">
    <property type="entry name" value="Hexapep"/>
</dbReference>
<dbReference type="InterPro" id="IPR007691">
    <property type="entry name" value="LpxD"/>
</dbReference>
<dbReference type="EMBL" id="CP011797">
    <property type="protein sequence ID" value="ATX76112.1"/>
    <property type="molecule type" value="Genomic_DNA"/>
</dbReference>
<dbReference type="Gene3D" id="1.20.5.170">
    <property type="match status" value="1"/>
</dbReference>
<evidence type="ECO:0000256" key="7">
    <source>
        <dbReference type="HAMAP-Rule" id="MF_00523"/>
    </source>
</evidence>
<evidence type="ECO:0000259" key="8">
    <source>
        <dbReference type="Pfam" id="PF04613"/>
    </source>
</evidence>
<dbReference type="CDD" id="cd03352">
    <property type="entry name" value="LbH_LpxD"/>
    <property type="match status" value="1"/>
</dbReference>
<accession>A0A2K8KN53</accession>
<evidence type="ECO:0000256" key="5">
    <source>
        <dbReference type="ARBA" id="ARBA00023098"/>
    </source>
</evidence>
<dbReference type="HAMAP" id="MF_00523">
    <property type="entry name" value="LpxD"/>
    <property type="match status" value="1"/>
</dbReference>
<dbReference type="Pfam" id="PF04613">
    <property type="entry name" value="LpxD"/>
    <property type="match status" value="1"/>
</dbReference>
<keyword evidence="5 7" id="KW-0443">Lipid metabolism</keyword>
<dbReference type="AlphaFoldDB" id="A0A2K8KN53"/>
<dbReference type="PANTHER" id="PTHR43378:SF2">
    <property type="entry name" value="UDP-3-O-ACYLGLUCOSAMINE N-ACYLTRANSFERASE 1, MITOCHONDRIAL-RELATED"/>
    <property type="match status" value="1"/>
</dbReference>
<evidence type="ECO:0000256" key="1">
    <source>
        <dbReference type="ARBA" id="ARBA00022516"/>
    </source>
</evidence>
<dbReference type="InterPro" id="IPR020573">
    <property type="entry name" value="UDP_GlcNAc_AcTrfase_non-rep"/>
</dbReference>
<dbReference type="GO" id="GO:0016410">
    <property type="term" value="F:N-acyltransferase activity"/>
    <property type="evidence" value="ECO:0007669"/>
    <property type="project" value="InterPro"/>
</dbReference>
<keyword evidence="4 7" id="KW-0677">Repeat</keyword>
<evidence type="ECO:0000256" key="4">
    <source>
        <dbReference type="ARBA" id="ARBA00022737"/>
    </source>
</evidence>
<feature type="active site" description="Proton acceptor" evidence="7">
    <location>
        <position position="242"/>
    </location>
</feature>